<name>A0A919J7Z4_9ACTN</name>
<evidence type="ECO:0000256" key="3">
    <source>
        <dbReference type="ARBA" id="ARBA00022989"/>
    </source>
</evidence>
<feature type="domain" description="Major facilitator superfamily (MFS) profile" evidence="6">
    <location>
        <begin position="57"/>
        <end position="509"/>
    </location>
</feature>
<proteinExistence type="predicted"/>
<dbReference type="GO" id="GO:0022857">
    <property type="term" value="F:transmembrane transporter activity"/>
    <property type="evidence" value="ECO:0007669"/>
    <property type="project" value="InterPro"/>
</dbReference>
<comment type="caution">
    <text evidence="7">The sequence shown here is derived from an EMBL/GenBank/DDBJ whole genome shotgun (WGS) entry which is preliminary data.</text>
</comment>
<evidence type="ECO:0000256" key="2">
    <source>
        <dbReference type="ARBA" id="ARBA00022692"/>
    </source>
</evidence>
<organism evidence="7 8">
    <name type="scientific">Paractinoplanes ferrugineus</name>
    <dbReference type="NCBI Taxonomy" id="113564"/>
    <lineage>
        <taxon>Bacteria</taxon>
        <taxon>Bacillati</taxon>
        <taxon>Actinomycetota</taxon>
        <taxon>Actinomycetes</taxon>
        <taxon>Micromonosporales</taxon>
        <taxon>Micromonosporaceae</taxon>
        <taxon>Paractinoplanes</taxon>
    </lineage>
</organism>
<feature type="transmembrane region" description="Helical" evidence="5">
    <location>
        <begin position="180"/>
        <end position="204"/>
    </location>
</feature>
<keyword evidence="3 5" id="KW-1133">Transmembrane helix</keyword>
<feature type="transmembrane region" description="Helical" evidence="5">
    <location>
        <begin position="273"/>
        <end position="294"/>
    </location>
</feature>
<evidence type="ECO:0000256" key="5">
    <source>
        <dbReference type="SAM" id="Phobius"/>
    </source>
</evidence>
<dbReference type="PRINTS" id="PR01036">
    <property type="entry name" value="TCRTETB"/>
</dbReference>
<protein>
    <submittedName>
        <fullName evidence="7">MFS transporter</fullName>
    </submittedName>
</protein>
<gene>
    <name evidence="7" type="ORF">Afe05nite_80650</name>
</gene>
<accession>A0A919J7Z4</accession>
<dbReference type="CDD" id="cd17321">
    <property type="entry name" value="MFS_MMR_MDR_like"/>
    <property type="match status" value="1"/>
</dbReference>
<evidence type="ECO:0000256" key="4">
    <source>
        <dbReference type="ARBA" id="ARBA00023136"/>
    </source>
</evidence>
<feature type="transmembrane region" description="Helical" evidence="5">
    <location>
        <begin position="408"/>
        <end position="431"/>
    </location>
</feature>
<feature type="transmembrane region" description="Helical" evidence="5">
    <location>
        <begin position="155"/>
        <end position="173"/>
    </location>
</feature>
<dbReference type="InterPro" id="IPR011701">
    <property type="entry name" value="MFS"/>
</dbReference>
<dbReference type="Gene3D" id="1.20.1250.20">
    <property type="entry name" value="MFS general substrate transporter like domains"/>
    <property type="match status" value="2"/>
</dbReference>
<keyword evidence="8" id="KW-1185">Reference proteome</keyword>
<feature type="transmembrane region" description="Helical" evidence="5">
    <location>
        <begin position="382"/>
        <end position="402"/>
    </location>
</feature>
<sequence>MRLTITCVRSANAPRTSFRKLLIHLETVVASAETTPIGLNEPPASGEPVVTRRTWIATVTLLVATFMELMDVTMANVAVPSIRSDIDASYEQVQWVVAGYALAFAVMLLTGGRLGDIYGRKRMFLTGLVGFLVTSTLCGVAPTAGFLVASRVLQGLAAAVMLPQVLASISVWFPKEQRAAAFGLFGAVTGLGGLTAPLIAGSLIDADLFGLDWRPIFLINIPIGIAVFLVASSVMGESRSSDRLKVDLLGTLTSAVAVFLIVFPVIQGQEEDWAPWIWVMLALSVPAAALFLLVERRKTRLGESTLVDLRLFRIRSFSVGLLVTLIFFGGVTAIAFVLMVFLQGGLGFGPFKAGVTLIPLALGLMIGAGLSVKLSKALGRTVLQLGGVIAMAGAIWVGWTIIDRGNELDLWTIVGPLAGLGVGLGIVVAPLQDFILSGIPESDAGSASGLQATMVQMGSAIGVATLGVALAEFQKGTSFPTSAGRVLYIDAAVFAFTALLVFLYPRRTTGVPKA</sequence>
<keyword evidence="2 5" id="KW-0812">Transmembrane</keyword>
<dbReference type="Pfam" id="PF07690">
    <property type="entry name" value="MFS_1"/>
    <property type="match status" value="1"/>
</dbReference>
<feature type="transmembrane region" description="Helical" evidence="5">
    <location>
        <begin position="452"/>
        <end position="473"/>
    </location>
</feature>
<feature type="transmembrane region" description="Helical" evidence="5">
    <location>
        <begin position="124"/>
        <end position="149"/>
    </location>
</feature>
<reference evidence="7" key="1">
    <citation type="submission" date="2021-01" db="EMBL/GenBank/DDBJ databases">
        <title>Whole genome shotgun sequence of Actinoplanes ferrugineus NBRC 15555.</title>
        <authorList>
            <person name="Komaki H."/>
            <person name="Tamura T."/>
        </authorList>
    </citation>
    <scope>NUCLEOTIDE SEQUENCE</scope>
    <source>
        <strain evidence="7">NBRC 15555</strain>
    </source>
</reference>
<dbReference type="EMBL" id="BOMM01000080">
    <property type="protein sequence ID" value="GIE16225.1"/>
    <property type="molecule type" value="Genomic_DNA"/>
</dbReference>
<dbReference type="PANTHER" id="PTHR42718">
    <property type="entry name" value="MAJOR FACILITATOR SUPERFAMILY MULTIDRUG TRANSPORTER MFSC"/>
    <property type="match status" value="1"/>
</dbReference>
<dbReference type="InterPro" id="IPR036259">
    <property type="entry name" value="MFS_trans_sf"/>
</dbReference>
<feature type="transmembrane region" description="Helical" evidence="5">
    <location>
        <begin position="95"/>
        <end position="112"/>
    </location>
</feature>
<keyword evidence="4 5" id="KW-0472">Membrane</keyword>
<evidence type="ECO:0000313" key="7">
    <source>
        <dbReference type="EMBL" id="GIE16225.1"/>
    </source>
</evidence>
<dbReference type="PANTHER" id="PTHR42718:SF39">
    <property type="entry name" value="ACTINORHODIN TRANSPORTER-RELATED"/>
    <property type="match status" value="1"/>
</dbReference>
<dbReference type="Proteomes" id="UP000598174">
    <property type="component" value="Unassembled WGS sequence"/>
</dbReference>
<dbReference type="GO" id="GO:0005886">
    <property type="term" value="C:plasma membrane"/>
    <property type="evidence" value="ECO:0007669"/>
    <property type="project" value="UniProtKB-SubCell"/>
</dbReference>
<evidence type="ECO:0000313" key="8">
    <source>
        <dbReference type="Proteomes" id="UP000598174"/>
    </source>
</evidence>
<feature type="transmembrane region" description="Helical" evidence="5">
    <location>
        <begin position="485"/>
        <end position="504"/>
    </location>
</feature>
<dbReference type="InterPro" id="IPR020846">
    <property type="entry name" value="MFS_dom"/>
</dbReference>
<evidence type="ECO:0000259" key="6">
    <source>
        <dbReference type="PROSITE" id="PS50850"/>
    </source>
</evidence>
<dbReference type="AlphaFoldDB" id="A0A919J7Z4"/>
<evidence type="ECO:0000256" key="1">
    <source>
        <dbReference type="ARBA" id="ARBA00004651"/>
    </source>
</evidence>
<feature type="transmembrane region" description="Helical" evidence="5">
    <location>
        <begin position="348"/>
        <end position="370"/>
    </location>
</feature>
<dbReference type="PROSITE" id="PS50850">
    <property type="entry name" value="MFS"/>
    <property type="match status" value="1"/>
</dbReference>
<dbReference type="SUPFAM" id="SSF103473">
    <property type="entry name" value="MFS general substrate transporter"/>
    <property type="match status" value="1"/>
</dbReference>
<comment type="subcellular location">
    <subcellularLocation>
        <location evidence="1">Cell membrane</location>
        <topology evidence="1">Multi-pass membrane protein</topology>
    </subcellularLocation>
</comment>
<feature type="transmembrane region" description="Helical" evidence="5">
    <location>
        <begin position="55"/>
        <end position="75"/>
    </location>
</feature>
<feature type="transmembrane region" description="Helical" evidence="5">
    <location>
        <begin position="216"/>
        <end position="236"/>
    </location>
</feature>
<feature type="transmembrane region" description="Helical" evidence="5">
    <location>
        <begin position="319"/>
        <end position="342"/>
    </location>
</feature>
<feature type="transmembrane region" description="Helical" evidence="5">
    <location>
        <begin position="248"/>
        <end position="267"/>
    </location>
</feature>